<dbReference type="GO" id="GO:0034587">
    <property type="term" value="P:piRNA processing"/>
    <property type="evidence" value="ECO:0007669"/>
    <property type="project" value="UniProtKB-ARBA"/>
</dbReference>
<feature type="domain" description="PAZ" evidence="2">
    <location>
        <begin position="207"/>
        <end position="300"/>
    </location>
</feature>
<sequence>MEDIVLFDYADDEKYMSLSHFIASEMSANISTPVRARGRASSSHRQFAAETLIRTIPPDSITKVFQGEVPVCLCSNHFSMITPTNVIIHRYHVNFDPIVESPKIRRYLIYSHREVFDNTYIYDGEADIKALREIAEPLNFQAVSPHNRQSVTINMQPTGKISWNHPEMVKKKDIPDHQDKVWPGILTAINEHDGGISCLYKIIRRTSALDILKRLKHNDKQFFNNARRELSGSIIMSHFNKKTYRIDDVIFDKNPVTYHFDKQVNNDIQPLLLVKPTEKQQRGGFKQDIILVPELCILTGITENMKNDMSFQRELDQHIRLDPVERLNIMKKSVDKIINNEQARVEMEQWNIALDPYPAEVNERVLPPEQIFLPDETRGIPGEQQSGSFDSLIRSEQLIKPVDLKYWVIVAPMHEKGTIEHAPKFLWLENDRTSTTIENFRKIPSMAKIVLIVVPNSNRKRYNAVKQYFCCEKPCLNQVLTSKDLNNDEIQFLIDLSLECPSKWAECTMFVGFSTCKDTDKRDQTVGAFVCSTNAKATSWFSQVSYHKTFEEMSSNFTANFKSGLEAWNRENNRFPKHIIIYHDVEKISALLDGYEDLTEAGIAFITVNKQLNARSDPNGPVKNPIAGTVIDSVVTRKERCNFYLISQSARFATVNPTMFHIIKDTTRWKPFHHQLLANKLCNLDYNLTDKISVPVPYHYAYKLAFLIGNYDTSIRSLIML</sequence>
<protein>
    <submittedName>
        <fullName evidence="4">Uncharacterized protein</fullName>
    </submittedName>
</protein>
<dbReference type="EMBL" id="CAEY01000349">
    <property type="status" value="NOT_ANNOTATED_CDS"/>
    <property type="molecule type" value="Genomic_DNA"/>
</dbReference>
<dbReference type="Proteomes" id="UP000015104">
    <property type="component" value="Unassembled WGS sequence"/>
</dbReference>
<accession>T1KQ99</accession>
<dbReference type="InterPro" id="IPR003100">
    <property type="entry name" value="PAZ_dom"/>
</dbReference>
<dbReference type="PROSITE" id="PS50822">
    <property type="entry name" value="PIWI"/>
    <property type="match status" value="1"/>
</dbReference>
<dbReference type="HOGENOM" id="CLU_008813_0_0_1"/>
<dbReference type="InterPro" id="IPR036397">
    <property type="entry name" value="RNaseH_sf"/>
</dbReference>
<evidence type="ECO:0000259" key="2">
    <source>
        <dbReference type="PROSITE" id="PS50821"/>
    </source>
</evidence>
<evidence type="ECO:0000313" key="4">
    <source>
        <dbReference type="EnsemblMetazoa" id="tetur17g03380.1"/>
    </source>
</evidence>
<dbReference type="SUPFAM" id="SSF101690">
    <property type="entry name" value="PAZ domain"/>
    <property type="match status" value="1"/>
</dbReference>
<comment type="similarity">
    <text evidence="1">Belongs to the argonaute family.</text>
</comment>
<evidence type="ECO:0000259" key="3">
    <source>
        <dbReference type="PROSITE" id="PS50822"/>
    </source>
</evidence>
<dbReference type="Pfam" id="PF23278">
    <property type="entry name" value="Piwi_N"/>
    <property type="match status" value="1"/>
</dbReference>
<dbReference type="InterPro" id="IPR003165">
    <property type="entry name" value="Piwi"/>
</dbReference>
<name>T1KQ99_TETUR</name>
<dbReference type="Pfam" id="PF02171">
    <property type="entry name" value="Piwi"/>
    <property type="match status" value="1"/>
</dbReference>
<dbReference type="Gene3D" id="3.40.50.2300">
    <property type="match status" value="1"/>
</dbReference>
<feature type="domain" description="Piwi" evidence="3">
    <location>
        <begin position="501"/>
        <end position="713"/>
    </location>
</feature>
<dbReference type="SMART" id="SM00950">
    <property type="entry name" value="Piwi"/>
    <property type="match status" value="1"/>
</dbReference>
<dbReference type="GO" id="GO:0003723">
    <property type="term" value="F:RNA binding"/>
    <property type="evidence" value="ECO:0007669"/>
    <property type="project" value="InterPro"/>
</dbReference>
<organism evidence="4 5">
    <name type="scientific">Tetranychus urticae</name>
    <name type="common">Two-spotted spider mite</name>
    <dbReference type="NCBI Taxonomy" id="32264"/>
    <lineage>
        <taxon>Eukaryota</taxon>
        <taxon>Metazoa</taxon>
        <taxon>Ecdysozoa</taxon>
        <taxon>Arthropoda</taxon>
        <taxon>Chelicerata</taxon>
        <taxon>Arachnida</taxon>
        <taxon>Acari</taxon>
        <taxon>Acariformes</taxon>
        <taxon>Trombidiformes</taxon>
        <taxon>Prostigmata</taxon>
        <taxon>Eleutherengona</taxon>
        <taxon>Raphignathae</taxon>
        <taxon>Tetranychoidea</taxon>
        <taxon>Tetranychidae</taxon>
        <taxon>Tetranychus</taxon>
    </lineage>
</organism>
<dbReference type="InterPro" id="IPR012337">
    <property type="entry name" value="RNaseH-like_sf"/>
</dbReference>
<evidence type="ECO:0000256" key="1">
    <source>
        <dbReference type="RuleBase" id="RU361178"/>
    </source>
</evidence>
<dbReference type="eggNOG" id="KOG1042">
    <property type="taxonomic scope" value="Eukaryota"/>
</dbReference>
<evidence type="ECO:0000313" key="5">
    <source>
        <dbReference type="Proteomes" id="UP000015104"/>
    </source>
</evidence>
<dbReference type="SUPFAM" id="SSF53098">
    <property type="entry name" value="Ribonuclease H-like"/>
    <property type="match status" value="1"/>
</dbReference>
<dbReference type="InterPro" id="IPR036085">
    <property type="entry name" value="PAZ_dom_sf"/>
</dbReference>
<dbReference type="STRING" id="32264.T1KQ99"/>
<dbReference type="PROSITE" id="PS50821">
    <property type="entry name" value="PAZ"/>
    <property type="match status" value="1"/>
</dbReference>
<dbReference type="EnsemblMetazoa" id="tetur17g03380.1">
    <property type="protein sequence ID" value="tetur17g03380.1"/>
    <property type="gene ID" value="tetur17g03380"/>
</dbReference>
<dbReference type="SMART" id="SM00949">
    <property type="entry name" value="PAZ"/>
    <property type="match status" value="1"/>
</dbReference>
<dbReference type="PANTHER" id="PTHR22891">
    <property type="entry name" value="EUKARYOTIC TRANSLATION INITIATION FACTOR 2C"/>
    <property type="match status" value="1"/>
</dbReference>
<dbReference type="Gene3D" id="3.30.420.10">
    <property type="entry name" value="Ribonuclease H-like superfamily/Ribonuclease H"/>
    <property type="match status" value="1"/>
</dbReference>
<dbReference type="AlphaFoldDB" id="T1KQ99"/>
<reference evidence="4" key="2">
    <citation type="submission" date="2015-06" db="UniProtKB">
        <authorList>
            <consortium name="EnsemblMetazoa"/>
        </authorList>
    </citation>
    <scope>IDENTIFICATION</scope>
</reference>
<dbReference type="Gene3D" id="2.170.260.10">
    <property type="entry name" value="paz domain"/>
    <property type="match status" value="2"/>
</dbReference>
<keyword evidence="5" id="KW-1185">Reference proteome</keyword>
<proteinExistence type="inferred from homology"/>
<reference evidence="5" key="1">
    <citation type="submission" date="2011-08" db="EMBL/GenBank/DDBJ databases">
        <authorList>
            <person name="Rombauts S."/>
        </authorList>
    </citation>
    <scope>NUCLEOTIDE SEQUENCE</scope>
    <source>
        <strain evidence="5">London</strain>
    </source>
</reference>